<dbReference type="HOGENOM" id="CLU_027853_5_0_2"/>
<evidence type="ECO:0000256" key="1">
    <source>
        <dbReference type="ARBA" id="ARBA00023002"/>
    </source>
</evidence>
<dbReference type="InterPro" id="IPR036661">
    <property type="entry name" value="Luciferase-like_sf"/>
</dbReference>
<keyword evidence="4" id="KW-1185">Reference proteome</keyword>
<dbReference type="InterPro" id="IPR050564">
    <property type="entry name" value="F420-G6PD/mer"/>
</dbReference>
<sequence>MRVSYSLGSLLSIGEVLGCSKILDSARPDTVWIPETWGMENFAMLSAVSQVVGCKVGSSITNIYSRSPALAAMGAVTVDALSGGRMVMGLGAGSPPIVGGLHGMSFERPVERMREYVEVVRLASSGNRIDYSGEFFKLKGFTLIVKPVREQIPVYMAAVNRRMLELAWEIADGALLFLRPLGELRGTIKRMQSRRKIDAACQVITAVSHDSEAAAARARTTVAFYVSVGSIYREFLAASGFDAEVGNIYGEYKKSGIEAAAGQVTPRMVSELAVCGTPDECRKGIERFAAAGIDLPIIQLNPVGDALESCRLIASAMEGA</sequence>
<dbReference type="CDD" id="cd01097">
    <property type="entry name" value="Tetrahydromethanopterin_reductase"/>
    <property type="match status" value="1"/>
</dbReference>
<proteinExistence type="predicted"/>
<dbReference type="PANTHER" id="PTHR43244:SF1">
    <property type="entry name" value="5,10-METHYLENETETRAHYDROMETHANOPTERIN REDUCTASE"/>
    <property type="match status" value="1"/>
</dbReference>
<dbReference type="InterPro" id="IPR011251">
    <property type="entry name" value="Luciferase-like_dom"/>
</dbReference>
<evidence type="ECO:0000259" key="2">
    <source>
        <dbReference type="Pfam" id="PF00296"/>
    </source>
</evidence>
<feature type="domain" description="Luciferase-like" evidence="2">
    <location>
        <begin position="13"/>
        <end position="294"/>
    </location>
</feature>
<name>A0RV54_CENSY</name>
<protein>
    <submittedName>
        <fullName evidence="3">Flavin-dependent oxidoreductase</fullName>
    </submittedName>
</protein>
<dbReference type="Pfam" id="PF00296">
    <property type="entry name" value="Bac_luciferase"/>
    <property type="match status" value="1"/>
</dbReference>
<dbReference type="Gene3D" id="3.20.20.30">
    <property type="entry name" value="Luciferase-like domain"/>
    <property type="match status" value="1"/>
</dbReference>
<organism evidence="3 4">
    <name type="scientific">Cenarchaeum symbiosum (strain A)</name>
    <dbReference type="NCBI Taxonomy" id="414004"/>
    <lineage>
        <taxon>Archaea</taxon>
        <taxon>Nitrososphaerota</taxon>
        <taxon>Candidatus Cenarchaeales</taxon>
        <taxon>Candidatus Cenarchaeaceae</taxon>
        <taxon>Candidatus Cenarchaeum</taxon>
    </lineage>
</organism>
<dbReference type="Proteomes" id="UP000000758">
    <property type="component" value="Chromosome"/>
</dbReference>
<reference evidence="3 4" key="1">
    <citation type="journal article" date="2006" name="Proc. Natl. Acad. Sci. U.S.A.">
        <title>Genomic analysis of the uncultivated marine crenarchaeote Cenarchaeum symbiosum.</title>
        <authorList>
            <person name="Hallam S.J."/>
            <person name="Konstantinidis K.T."/>
            <person name="Putnam N."/>
            <person name="Schleper C."/>
            <person name="Watanabe Y."/>
            <person name="Sugahara J."/>
            <person name="Preston C."/>
            <person name="de la Torre J."/>
            <person name="Richardson P.M."/>
            <person name="DeLong E.F."/>
        </authorList>
    </citation>
    <scope>NUCLEOTIDE SEQUENCE [LARGE SCALE GENOMIC DNA]</scope>
    <source>
        <strain evidence="4">A</strain>
    </source>
</reference>
<dbReference type="PANTHER" id="PTHR43244">
    <property type="match status" value="1"/>
</dbReference>
<dbReference type="AlphaFoldDB" id="A0RV54"/>
<gene>
    <name evidence="3" type="ordered locus">CENSYa_0588</name>
</gene>
<dbReference type="STRING" id="414004.CENSYa_0588"/>
<keyword evidence="1" id="KW-0560">Oxidoreductase</keyword>
<dbReference type="KEGG" id="csy:CENSYa_0588"/>
<accession>A0RV54</accession>
<evidence type="ECO:0000313" key="3">
    <source>
        <dbReference type="EMBL" id="ABK77221.1"/>
    </source>
</evidence>
<dbReference type="EnsemblBacteria" id="ABK77221">
    <property type="protein sequence ID" value="ABK77221"/>
    <property type="gene ID" value="CENSYa_0588"/>
</dbReference>
<dbReference type="SUPFAM" id="SSF51679">
    <property type="entry name" value="Bacterial luciferase-like"/>
    <property type="match status" value="1"/>
</dbReference>
<evidence type="ECO:0000313" key="4">
    <source>
        <dbReference type="Proteomes" id="UP000000758"/>
    </source>
</evidence>
<dbReference type="GO" id="GO:0016705">
    <property type="term" value="F:oxidoreductase activity, acting on paired donors, with incorporation or reduction of molecular oxygen"/>
    <property type="evidence" value="ECO:0007669"/>
    <property type="project" value="InterPro"/>
</dbReference>
<dbReference type="EMBL" id="DP000238">
    <property type="protein sequence ID" value="ABK77221.1"/>
    <property type="molecule type" value="Genomic_DNA"/>
</dbReference>